<dbReference type="Proteomes" id="UP000054350">
    <property type="component" value="Unassembled WGS sequence"/>
</dbReference>
<reference evidence="2 3" key="1">
    <citation type="submission" date="2009-11" db="EMBL/GenBank/DDBJ databases">
        <title>Annotation of Allomyces macrogynus ATCC 38327.</title>
        <authorList>
            <consortium name="The Broad Institute Genome Sequencing Platform"/>
            <person name="Russ C."/>
            <person name="Cuomo C."/>
            <person name="Burger G."/>
            <person name="Gray M.W."/>
            <person name="Holland P.W.H."/>
            <person name="King N."/>
            <person name="Lang F.B.F."/>
            <person name="Roger A.J."/>
            <person name="Ruiz-Trillo I."/>
            <person name="Young S.K."/>
            <person name="Zeng Q."/>
            <person name="Gargeya S."/>
            <person name="Fitzgerald M."/>
            <person name="Haas B."/>
            <person name="Abouelleil A."/>
            <person name="Alvarado L."/>
            <person name="Arachchi H.M."/>
            <person name="Berlin A."/>
            <person name="Chapman S.B."/>
            <person name="Gearin G."/>
            <person name="Goldberg J."/>
            <person name="Griggs A."/>
            <person name="Gujja S."/>
            <person name="Hansen M."/>
            <person name="Heiman D."/>
            <person name="Howarth C."/>
            <person name="Larimer J."/>
            <person name="Lui A."/>
            <person name="MacDonald P.J.P."/>
            <person name="McCowen C."/>
            <person name="Montmayeur A."/>
            <person name="Murphy C."/>
            <person name="Neiman D."/>
            <person name="Pearson M."/>
            <person name="Priest M."/>
            <person name="Roberts A."/>
            <person name="Saif S."/>
            <person name="Shea T."/>
            <person name="Sisk P."/>
            <person name="Stolte C."/>
            <person name="Sykes S."/>
            <person name="Wortman J."/>
            <person name="Nusbaum C."/>
            <person name="Birren B."/>
        </authorList>
    </citation>
    <scope>NUCLEOTIDE SEQUENCE [LARGE SCALE GENOMIC DNA]</scope>
    <source>
        <strain evidence="2 3">ATCC 38327</strain>
    </source>
</reference>
<proteinExistence type="predicted"/>
<dbReference type="VEuPathDB" id="FungiDB:AMAG_02513"/>
<organism evidence="2 3">
    <name type="scientific">Allomyces macrogynus (strain ATCC 38327)</name>
    <name type="common">Allomyces javanicus var. macrogynus</name>
    <dbReference type="NCBI Taxonomy" id="578462"/>
    <lineage>
        <taxon>Eukaryota</taxon>
        <taxon>Fungi</taxon>
        <taxon>Fungi incertae sedis</taxon>
        <taxon>Blastocladiomycota</taxon>
        <taxon>Blastocladiomycetes</taxon>
        <taxon>Blastocladiales</taxon>
        <taxon>Blastocladiaceae</taxon>
        <taxon>Allomyces</taxon>
    </lineage>
</organism>
<reference evidence="3" key="2">
    <citation type="submission" date="2009-11" db="EMBL/GenBank/DDBJ databases">
        <title>The Genome Sequence of Allomyces macrogynus strain ATCC 38327.</title>
        <authorList>
            <consortium name="The Broad Institute Genome Sequencing Platform"/>
            <person name="Russ C."/>
            <person name="Cuomo C."/>
            <person name="Shea T."/>
            <person name="Young S.K."/>
            <person name="Zeng Q."/>
            <person name="Koehrsen M."/>
            <person name="Haas B."/>
            <person name="Borodovsky M."/>
            <person name="Guigo R."/>
            <person name="Alvarado L."/>
            <person name="Berlin A."/>
            <person name="Borenstein D."/>
            <person name="Chen Z."/>
            <person name="Engels R."/>
            <person name="Freedman E."/>
            <person name="Gellesch M."/>
            <person name="Goldberg J."/>
            <person name="Griggs A."/>
            <person name="Gujja S."/>
            <person name="Heiman D."/>
            <person name="Hepburn T."/>
            <person name="Howarth C."/>
            <person name="Jen D."/>
            <person name="Larson L."/>
            <person name="Lewis B."/>
            <person name="Mehta T."/>
            <person name="Park D."/>
            <person name="Pearson M."/>
            <person name="Roberts A."/>
            <person name="Saif S."/>
            <person name="Shenoy N."/>
            <person name="Sisk P."/>
            <person name="Stolte C."/>
            <person name="Sykes S."/>
            <person name="Walk T."/>
            <person name="White J."/>
            <person name="Yandava C."/>
            <person name="Burger G."/>
            <person name="Gray M.W."/>
            <person name="Holland P.W.H."/>
            <person name="King N."/>
            <person name="Lang F.B.F."/>
            <person name="Roger A.J."/>
            <person name="Ruiz-Trillo I."/>
            <person name="Lander E."/>
            <person name="Nusbaum C."/>
        </authorList>
    </citation>
    <scope>NUCLEOTIDE SEQUENCE [LARGE SCALE GENOMIC DNA]</scope>
    <source>
        <strain evidence="3">ATCC 38327</strain>
    </source>
</reference>
<evidence type="ECO:0000313" key="2">
    <source>
        <dbReference type="EMBL" id="KNE56733.1"/>
    </source>
</evidence>
<evidence type="ECO:0000256" key="1">
    <source>
        <dbReference type="SAM" id="MobiDB-lite"/>
    </source>
</evidence>
<feature type="region of interest" description="Disordered" evidence="1">
    <location>
        <begin position="1"/>
        <end position="44"/>
    </location>
</feature>
<sequence>MTGPGREGAAAASAPPPATTPRRMPVPVPTTPARAPPATRPSSLPVAITPVRRLPTVTSSRPATTAQPACAPPPSAMFALPPAPIRLSPLPGTGPQNRSAVVPSNTTKTAARLLAPNAAATADHEIMTRLKALDVSQTADVMLFVCTMDSRLEPAALTLTRKDAPPQVFALQLNLLALTPGQLVALNEYLDSMGPGKTPGPGV</sequence>
<gene>
    <name evidence="2" type="ORF">AMAG_02513</name>
</gene>
<dbReference type="EMBL" id="GG745330">
    <property type="protein sequence ID" value="KNE56733.1"/>
    <property type="molecule type" value="Genomic_DNA"/>
</dbReference>
<keyword evidence="3" id="KW-1185">Reference proteome</keyword>
<protein>
    <submittedName>
        <fullName evidence="2">Uncharacterized protein</fullName>
    </submittedName>
</protein>
<feature type="compositionally biased region" description="Pro residues" evidence="1">
    <location>
        <begin position="14"/>
        <end position="39"/>
    </location>
</feature>
<accession>A0A0L0S2G0</accession>
<name>A0A0L0S2G0_ALLM3</name>
<evidence type="ECO:0000313" key="3">
    <source>
        <dbReference type="Proteomes" id="UP000054350"/>
    </source>
</evidence>
<dbReference type="AlphaFoldDB" id="A0A0L0S2G0"/>